<evidence type="ECO:0000313" key="1">
    <source>
        <dbReference type="EMBL" id="EDQ02270.1"/>
    </source>
</evidence>
<gene>
    <name evidence="1" type="ORF">KT99_12909</name>
</gene>
<dbReference type="AlphaFoldDB" id="A9CZA7"/>
<comment type="caution">
    <text evidence="1">The sequence shown here is derived from an EMBL/GenBank/DDBJ whole genome shotgun (WGS) entry which is preliminary data.</text>
</comment>
<dbReference type="EMBL" id="ABIC01000004">
    <property type="protein sequence ID" value="EDQ02270.1"/>
    <property type="molecule type" value="Genomic_DNA"/>
</dbReference>
<sequence length="99" mass="11657">MTAQQGNKMKSQLDKMLTTHDKLVHSEGVKIISHTQRDVEEWVQHTVMIEGCDAPFKFRRPKKFKCLKGNRVNMTYYPETEKVAGFEIEVMKVVRIKRF</sequence>
<name>A9CZA7_9GAMM</name>
<evidence type="ECO:0000313" key="2">
    <source>
        <dbReference type="Proteomes" id="UP000005839"/>
    </source>
</evidence>
<dbReference type="STRING" id="314608.KT99_12909"/>
<organism evidence="1 2">
    <name type="scientific">Shewanella benthica KT99</name>
    <dbReference type="NCBI Taxonomy" id="314608"/>
    <lineage>
        <taxon>Bacteria</taxon>
        <taxon>Pseudomonadati</taxon>
        <taxon>Pseudomonadota</taxon>
        <taxon>Gammaproteobacteria</taxon>
        <taxon>Alteromonadales</taxon>
        <taxon>Shewanellaceae</taxon>
        <taxon>Shewanella</taxon>
    </lineage>
</organism>
<keyword evidence="2" id="KW-1185">Reference proteome</keyword>
<accession>A9CZA7</accession>
<dbReference type="Proteomes" id="UP000005839">
    <property type="component" value="Unassembled WGS sequence"/>
</dbReference>
<reference evidence="1 2" key="1">
    <citation type="submission" date="2007-10" db="EMBL/GenBank/DDBJ databases">
        <authorList>
            <person name="Yayanos A."/>
            <person name="Ferriera S."/>
            <person name="Johnson J."/>
            <person name="Kravitz S."/>
            <person name="Halpern A."/>
            <person name="Remington K."/>
            <person name="Beeson K."/>
            <person name="Tran B."/>
            <person name="Rogers Y.-H."/>
            <person name="Friedman R."/>
            <person name="Venter J.C."/>
        </authorList>
    </citation>
    <scope>NUCLEOTIDE SEQUENCE [LARGE SCALE GENOMIC DNA]</scope>
    <source>
        <strain evidence="1 2">KT99</strain>
    </source>
</reference>
<protein>
    <submittedName>
        <fullName evidence="1">Uncharacterized protein</fullName>
    </submittedName>
</protein>
<proteinExistence type="predicted"/>